<evidence type="ECO:0000256" key="4">
    <source>
        <dbReference type="ARBA" id="ARBA00012272"/>
    </source>
</evidence>
<keyword evidence="12" id="KW-1185">Reference proteome</keyword>
<dbReference type="OrthoDB" id="1637350at2759"/>
<feature type="domain" description="Pectate lyase" evidence="10">
    <location>
        <begin position="123"/>
        <end position="311"/>
    </location>
</feature>
<feature type="chain" id="PRO_5025713426" description="Pectate lyase" evidence="9">
    <location>
        <begin position="21"/>
        <end position="389"/>
    </location>
</feature>
<dbReference type="InterPro" id="IPR002022">
    <property type="entry name" value="Pec_lyase"/>
</dbReference>
<comment type="caution">
    <text evidence="11">The sequence shown here is derived from an EMBL/GenBank/DDBJ whole genome shotgun (WGS) entry which is preliminary data.</text>
</comment>
<dbReference type="EC" id="4.2.2.2" evidence="4 9"/>
<evidence type="ECO:0000256" key="7">
    <source>
        <dbReference type="ARBA" id="ARBA00022837"/>
    </source>
</evidence>
<proteinExistence type="inferred from homology"/>
<dbReference type="Pfam" id="PF00544">
    <property type="entry name" value="Pectate_lyase_4"/>
    <property type="match status" value="1"/>
</dbReference>
<keyword evidence="7 9" id="KW-0106">Calcium</keyword>
<comment type="catalytic activity">
    <reaction evidence="1 9">
        <text>Eliminative cleavage of (1-&gt;4)-alpha-D-galacturonan to give oligosaccharides with 4-deoxy-alpha-D-galact-4-enuronosyl groups at their non-reducing ends.</text>
        <dbReference type="EC" id="4.2.2.2"/>
    </reaction>
</comment>
<dbReference type="UniPathway" id="UPA00545">
    <property type="reaction ID" value="UER00824"/>
</dbReference>
<evidence type="ECO:0000256" key="6">
    <source>
        <dbReference type="ARBA" id="ARBA00022729"/>
    </source>
</evidence>
<dbReference type="InterPro" id="IPR045032">
    <property type="entry name" value="PEL"/>
</dbReference>
<evidence type="ECO:0000256" key="1">
    <source>
        <dbReference type="ARBA" id="ARBA00000695"/>
    </source>
</evidence>
<comment type="cofactor">
    <cofactor evidence="9">
        <name>Ca(2+)</name>
        <dbReference type="ChEBI" id="CHEBI:29108"/>
    </cofactor>
    <text evidence="9">Binds 1 Ca(2+) ion. Required for its activity.</text>
</comment>
<comment type="pathway">
    <text evidence="2 9">Glycan metabolism; pectin degradation; 2-dehydro-3-deoxy-D-gluconate from pectin: step 2/5.</text>
</comment>
<name>A0A6D2LCJ1_9BRAS</name>
<evidence type="ECO:0000256" key="9">
    <source>
        <dbReference type="RuleBase" id="RU361123"/>
    </source>
</evidence>
<reference evidence="11" key="1">
    <citation type="submission" date="2020-01" db="EMBL/GenBank/DDBJ databases">
        <authorList>
            <person name="Mishra B."/>
        </authorList>
    </citation>
    <scope>NUCLEOTIDE SEQUENCE [LARGE SCALE GENOMIC DNA]</scope>
</reference>
<dbReference type="GO" id="GO:0046872">
    <property type="term" value="F:metal ion binding"/>
    <property type="evidence" value="ECO:0007669"/>
    <property type="project" value="UniProtKB-KW"/>
</dbReference>
<evidence type="ECO:0000313" key="12">
    <source>
        <dbReference type="Proteomes" id="UP000467841"/>
    </source>
</evidence>
<dbReference type="Proteomes" id="UP000467841">
    <property type="component" value="Unassembled WGS sequence"/>
</dbReference>
<dbReference type="GO" id="GO:0030570">
    <property type="term" value="F:pectate lyase activity"/>
    <property type="evidence" value="ECO:0007669"/>
    <property type="project" value="UniProtKB-EC"/>
</dbReference>
<dbReference type="InterPro" id="IPR018082">
    <property type="entry name" value="AmbAllergen"/>
</dbReference>
<dbReference type="InterPro" id="IPR012334">
    <property type="entry name" value="Pectin_lyas_fold"/>
</dbReference>
<dbReference type="PANTHER" id="PTHR31683:SF18">
    <property type="entry name" value="PECTATE LYASE 21-RELATED"/>
    <property type="match status" value="1"/>
</dbReference>
<dbReference type="SUPFAM" id="SSF51126">
    <property type="entry name" value="Pectin lyase-like"/>
    <property type="match status" value="1"/>
</dbReference>
<evidence type="ECO:0000256" key="3">
    <source>
        <dbReference type="ARBA" id="ARBA00010980"/>
    </source>
</evidence>
<comment type="similarity">
    <text evidence="3 9">Belongs to the polysaccharide lyase 1 family.</text>
</comment>
<protein>
    <recommendedName>
        <fullName evidence="4 9">Pectate lyase</fullName>
        <ecNumber evidence="4 9">4.2.2.2</ecNumber>
    </recommendedName>
</protein>
<feature type="signal peptide" evidence="9">
    <location>
        <begin position="1"/>
        <end position="20"/>
    </location>
</feature>
<keyword evidence="8 9" id="KW-0456">Lyase</keyword>
<evidence type="ECO:0000256" key="5">
    <source>
        <dbReference type="ARBA" id="ARBA00022723"/>
    </source>
</evidence>
<evidence type="ECO:0000256" key="8">
    <source>
        <dbReference type="ARBA" id="ARBA00023239"/>
    </source>
</evidence>
<keyword evidence="6 9" id="KW-0732">Signal</keyword>
<gene>
    <name evidence="11" type="ORF">MERR_LOCUS49905</name>
</gene>
<evidence type="ECO:0000256" key="2">
    <source>
        <dbReference type="ARBA" id="ARBA00005220"/>
    </source>
</evidence>
<dbReference type="PRINTS" id="PR00807">
    <property type="entry name" value="AMBALLERGEN"/>
</dbReference>
<evidence type="ECO:0000313" key="11">
    <source>
        <dbReference type="EMBL" id="CAA7062669.1"/>
    </source>
</evidence>
<dbReference type="SMART" id="SM00656">
    <property type="entry name" value="Amb_all"/>
    <property type="match status" value="1"/>
</dbReference>
<dbReference type="Gene3D" id="2.160.20.10">
    <property type="entry name" value="Single-stranded right-handed beta-helix, Pectin lyase-like"/>
    <property type="match status" value="1"/>
</dbReference>
<evidence type="ECO:0000259" key="10">
    <source>
        <dbReference type="SMART" id="SM00656"/>
    </source>
</evidence>
<accession>A0A6D2LCJ1</accession>
<dbReference type="GO" id="GO:0045490">
    <property type="term" value="P:pectin catabolic process"/>
    <property type="evidence" value="ECO:0007669"/>
    <property type="project" value="UniProtKB-UniPathway"/>
</dbReference>
<dbReference type="InterPro" id="IPR011050">
    <property type="entry name" value="Pectin_lyase_fold/virulence"/>
</dbReference>
<organism evidence="11 12">
    <name type="scientific">Microthlaspi erraticum</name>
    <dbReference type="NCBI Taxonomy" id="1685480"/>
    <lineage>
        <taxon>Eukaryota</taxon>
        <taxon>Viridiplantae</taxon>
        <taxon>Streptophyta</taxon>
        <taxon>Embryophyta</taxon>
        <taxon>Tracheophyta</taxon>
        <taxon>Spermatophyta</taxon>
        <taxon>Magnoliopsida</taxon>
        <taxon>eudicotyledons</taxon>
        <taxon>Gunneridae</taxon>
        <taxon>Pentapetalae</taxon>
        <taxon>rosids</taxon>
        <taxon>malvids</taxon>
        <taxon>Brassicales</taxon>
        <taxon>Brassicaceae</taxon>
        <taxon>Coluteocarpeae</taxon>
        <taxon>Microthlaspi</taxon>
    </lineage>
</organism>
<dbReference type="AlphaFoldDB" id="A0A6D2LCJ1"/>
<sequence>MSIIICTIFLFLLNVSSAFAFTFPKPSLARQLSESETSNATNSCSATGNPIDDCWRCDQNWKDNRKNLADCAVGFGRDSTGGRDGEYYTVTDSGDDDPLNPSPGTLRYAATQEQPLWIIFDRDMVIKLKEDVLVKSYKTIDGRGNNVQIAYGPCLTLYKVSNVIINNIYIHDCVPAARSLGGGYSDGDGISIFESRDIWIDHCTLEKCYDGLIDAVSGSTDITISNNYMLNHNEVMLLGHSDEFTGDRDMRVTIAFNYFGQGLVQRMPRCRHGNFHIVNNIYREWEMYAIGGSANPTIFSQGNVFIASDNQFTKEVTKRENAEGDDGWMEWNWKSEGDEMINGAFFTPSGNEDSPSYAKMSSMVARPASLLEITHPSVGVLSCQNDQPC</sequence>
<dbReference type="PANTHER" id="PTHR31683">
    <property type="entry name" value="PECTATE LYASE 18-RELATED"/>
    <property type="match status" value="1"/>
</dbReference>
<keyword evidence="5 9" id="KW-0479">Metal-binding</keyword>
<dbReference type="EMBL" id="CACVBM020001940">
    <property type="protein sequence ID" value="CAA7062669.1"/>
    <property type="molecule type" value="Genomic_DNA"/>
</dbReference>